<dbReference type="InterPro" id="IPR038461">
    <property type="entry name" value="Schlafen_AlbA_2_dom_sf"/>
</dbReference>
<protein>
    <recommendedName>
        <fullName evidence="1">Schlafen AlbA-2 domain-containing protein</fullName>
    </recommendedName>
</protein>
<organism evidence="2 3">
    <name type="scientific">Leptospira adleri</name>
    <dbReference type="NCBI Taxonomy" id="2023186"/>
    <lineage>
        <taxon>Bacteria</taxon>
        <taxon>Pseudomonadati</taxon>
        <taxon>Spirochaetota</taxon>
        <taxon>Spirochaetia</taxon>
        <taxon>Leptospirales</taxon>
        <taxon>Leptospiraceae</taxon>
        <taxon>Leptospira</taxon>
    </lineage>
</organism>
<evidence type="ECO:0000259" key="1">
    <source>
        <dbReference type="Pfam" id="PF04326"/>
    </source>
</evidence>
<dbReference type="Pfam" id="PF04326">
    <property type="entry name" value="SLFN_AlbA_2"/>
    <property type="match status" value="1"/>
</dbReference>
<dbReference type="EMBL" id="NPDU01000137">
    <property type="protein sequence ID" value="PJZ59459.1"/>
    <property type="molecule type" value="Genomic_DNA"/>
</dbReference>
<name>A0ABX4NT67_9LEPT</name>
<reference evidence="2 3" key="1">
    <citation type="submission" date="2017-07" db="EMBL/GenBank/DDBJ databases">
        <title>Leptospira spp. isolated from tropical soils.</title>
        <authorList>
            <person name="Thibeaux R."/>
            <person name="Iraola G."/>
            <person name="Ferres I."/>
            <person name="Bierque E."/>
            <person name="Girault D."/>
            <person name="Soupe-Gilbert M.-E."/>
            <person name="Picardeau M."/>
            <person name="Goarant C."/>
        </authorList>
    </citation>
    <scope>NUCLEOTIDE SEQUENCE [LARGE SCALE GENOMIC DNA]</scope>
    <source>
        <strain evidence="2 3">FH2-B-D1</strain>
    </source>
</reference>
<comment type="caution">
    <text evidence="2">The sequence shown here is derived from an EMBL/GenBank/DDBJ whole genome shotgun (WGS) entry which is preliminary data.</text>
</comment>
<evidence type="ECO:0000313" key="3">
    <source>
        <dbReference type="Proteomes" id="UP000232149"/>
    </source>
</evidence>
<dbReference type="RefSeq" id="WP_100788579.1">
    <property type="nucleotide sequence ID" value="NZ_NPDU01000137.1"/>
</dbReference>
<dbReference type="Gene3D" id="3.30.950.30">
    <property type="entry name" value="Schlafen, AAA domain"/>
    <property type="match status" value="1"/>
</dbReference>
<evidence type="ECO:0000313" key="2">
    <source>
        <dbReference type="EMBL" id="PJZ59459.1"/>
    </source>
</evidence>
<keyword evidence="3" id="KW-1185">Reference proteome</keyword>
<gene>
    <name evidence="2" type="ORF">CH376_23615</name>
</gene>
<sequence>MLKSAKCFGRYRESRAVEFKRSENWDSLKAKIVKSSMAMSNLSDGGLIIIGIDEDNKKYQRGGLKSDHLASYSYDIVLSYINSYAEPHISLNYHLVEDPDNELKKFIVLDILSFSLVPTICAKDGIENLRKGAIYIRSTRIPETAEIRSYSEMRELIDLATERSIRKFLGQMQRLDLTLKDQMVSSAQMFENELNGL</sequence>
<feature type="domain" description="Schlafen AlbA-2" evidence="1">
    <location>
        <begin position="13"/>
        <end position="138"/>
    </location>
</feature>
<dbReference type="InterPro" id="IPR007421">
    <property type="entry name" value="Schlafen_AlbA_2_dom"/>
</dbReference>
<proteinExistence type="predicted"/>
<dbReference type="Proteomes" id="UP000232149">
    <property type="component" value="Unassembled WGS sequence"/>
</dbReference>
<accession>A0ABX4NT67</accession>